<gene>
    <name evidence="1" type="ORF">KCX82_17815</name>
</gene>
<evidence type="ECO:0000313" key="2">
    <source>
        <dbReference type="Proteomes" id="UP000675664"/>
    </source>
</evidence>
<dbReference type="RefSeq" id="WP_227019873.1">
    <property type="nucleotide sequence ID" value="NZ_JAGSND010000016.1"/>
</dbReference>
<comment type="caution">
    <text evidence="1">The sequence shown here is derived from an EMBL/GenBank/DDBJ whole genome shotgun (WGS) entry which is preliminary data.</text>
</comment>
<reference evidence="1" key="2">
    <citation type="submission" date="2021-04" db="EMBL/GenBank/DDBJ databases">
        <authorList>
            <person name="Liu J."/>
        </authorList>
    </citation>
    <scope>NUCLEOTIDE SEQUENCE</scope>
    <source>
        <strain evidence="1">BAD-6</strain>
    </source>
</reference>
<name>A0A8J7W5U5_9FIRM</name>
<evidence type="ECO:0000313" key="1">
    <source>
        <dbReference type="EMBL" id="MBR0599745.1"/>
    </source>
</evidence>
<reference evidence="1" key="1">
    <citation type="submission" date="2021-04" db="EMBL/GenBank/DDBJ databases">
        <title>Sinoanaerobacter chloroacetimidivorans sp. nov., an obligate anaerobic bacterium isolated from anaerobic sludge.</title>
        <authorList>
            <person name="Bao Y."/>
        </authorList>
    </citation>
    <scope>NUCLEOTIDE SEQUENCE</scope>
    <source>
        <strain evidence="1">BAD-6</strain>
    </source>
</reference>
<proteinExistence type="predicted"/>
<dbReference type="EMBL" id="JAGSND010000016">
    <property type="protein sequence ID" value="MBR0599745.1"/>
    <property type="molecule type" value="Genomic_DNA"/>
</dbReference>
<evidence type="ECO:0008006" key="3">
    <source>
        <dbReference type="Google" id="ProtNLM"/>
    </source>
</evidence>
<dbReference type="Proteomes" id="UP000675664">
    <property type="component" value="Unassembled WGS sequence"/>
</dbReference>
<sequence length="51" mass="5856">MKKKKQVAKNQKAKSLKAVIYMRVGSVEQLNLKGQQNYFNSKLESVQKGEE</sequence>
<keyword evidence="2" id="KW-1185">Reference proteome</keyword>
<organism evidence="1 2">
    <name type="scientific">Sinanaerobacter chloroacetimidivorans</name>
    <dbReference type="NCBI Taxonomy" id="2818044"/>
    <lineage>
        <taxon>Bacteria</taxon>
        <taxon>Bacillati</taxon>
        <taxon>Bacillota</taxon>
        <taxon>Clostridia</taxon>
        <taxon>Peptostreptococcales</taxon>
        <taxon>Anaerovoracaceae</taxon>
        <taxon>Sinanaerobacter</taxon>
    </lineage>
</organism>
<dbReference type="AlphaFoldDB" id="A0A8J7W5U5"/>
<accession>A0A8J7W5U5</accession>
<protein>
    <recommendedName>
        <fullName evidence="3">Resolvase/invertase-type recombinase catalytic domain-containing protein</fullName>
    </recommendedName>
</protein>